<keyword evidence="1" id="KW-0472">Membrane</keyword>
<sequence>MSQWQAMGLSWLVELPLLLALLWRRGVGRVCLFGLLATGLSHPVAWRAVSYLSPHDYTQGLWTIELGVVLLEAWVLRLGVTRAWRPALGASAVANLGSFTAGWLLW</sequence>
<dbReference type="RefSeq" id="WP_316666407.1">
    <property type="nucleotide sequence ID" value="NZ_CATZBU010000006.1"/>
</dbReference>
<evidence type="ECO:0000313" key="2">
    <source>
        <dbReference type="EMBL" id="CAJ0796325.1"/>
    </source>
</evidence>
<organism evidence="2 3">
    <name type="scientific">Ralstonia psammae</name>
    <dbReference type="NCBI Taxonomy" id="3058598"/>
    <lineage>
        <taxon>Bacteria</taxon>
        <taxon>Pseudomonadati</taxon>
        <taxon>Pseudomonadota</taxon>
        <taxon>Betaproteobacteria</taxon>
        <taxon>Burkholderiales</taxon>
        <taxon>Burkholderiaceae</taxon>
        <taxon>Ralstonia</taxon>
    </lineage>
</organism>
<comment type="caution">
    <text evidence="2">The sequence shown here is derived from an EMBL/GenBank/DDBJ whole genome shotgun (WGS) entry which is preliminary data.</text>
</comment>
<proteinExistence type="predicted"/>
<keyword evidence="3" id="KW-1185">Reference proteome</keyword>
<feature type="transmembrane region" description="Helical" evidence="1">
    <location>
        <begin position="6"/>
        <end position="23"/>
    </location>
</feature>
<feature type="transmembrane region" description="Helical" evidence="1">
    <location>
        <begin position="61"/>
        <end position="80"/>
    </location>
</feature>
<feature type="transmembrane region" description="Helical" evidence="1">
    <location>
        <begin position="87"/>
        <end position="105"/>
    </location>
</feature>
<gene>
    <name evidence="2" type="ORF">LMG19083_02850</name>
</gene>
<accession>A0ABM9JKY4</accession>
<evidence type="ECO:0008006" key="4">
    <source>
        <dbReference type="Google" id="ProtNLM"/>
    </source>
</evidence>
<dbReference type="Proteomes" id="UP001189813">
    <property type="component" value="Unassembled WGS sequence"/>
</dbReference>
<keyword evidence="1" id="KW-0812">Transmembrane</keyword>
<protein>
    <recommendedName>
        <fullName evidence="4">Transmembrane protein</fullName>
    </recommendedName>
</protein>
<name>A0ABM9JKY4_9RALS</name>
<dbReference type="EMBL" id="CATZBU010000006">
    <property type="protein sequence ID" value="CAJ0796325.1"/>
    <property type="molecule type" value="Genomic_DNA"/>
</dbReference>
<reference evidence="2 3" key="1">
    <citation type="submission" date="2023-07" db="EMBL/GenBank/DDBJ databases">
        <authorList>
            <person name="Peeters C."/>
        </authorList>
    </citation>
    <scope>NUCLEOTIDE SEQUENCE [LARGE SCALE GENOMIC DNA]</scope>
    <source>
        <strain evidence="2 3">LMG 19083</strain>
    </source>
</reference>
<evidence type="ECO:0000256" key="1">
    <source>
        <dbReference type="SAM" id="Phobius"/>
    </source>
</evidence>
<feature type="transmembrane region" description="Helical" evidence="1">
    <location>
        <begin position="30"/>
        <end position="49"/>
    </location>
</feature>
<evidence type="ECO:0000313" key="3">
    <source>
        <dbReference type="Proteomes" id="UP001189813"/>
    </source>
</evidence>
<keyword evidence="1" id="KW-1133">Transmembrane helix</keyword>